<dbReference type="PROSITE" id="PS50005">
    <property type="entry name" value="TPR"/>
    <property type="match status" value="1"/>
</dbReference>
<feature type="transmembrane region" description="Helical" evidence="2">
    <location>
        <begin position="115"/>
        <end position="137"/>
    </location>
</feature>
<dbReference type="InterPro" id="IPR051533">
    <property type="entry name" value="WaaL-like"/>
</dbReference>
<keyword evidence="4" id="KW-1185">Reference proteome</keyword>
<dbReference type="Proteomes" id="UP000198892">
    <property type="component" value="Unassembled WGS sequence"/>
</dbReference>
<feature type="transmembrane region" description="Helical" evidence="2">
    <location>
        <begin position="180"/>
        <end position="199"/>
    </location>
</feature>
<feature type="transmembrane region" description="Helical" evidence="2">
    <location>
        <begin position="424"/>
        <end position="442"/>
    </location>
</feature>
<reference evidence="4" key="1">
    <citation type="submission" date="2016-10" db="EMBL/GenBank/DDBJ databases">
        <authorList>
            <person name="Varghese N."/>
            <person name="Submissions S."/>
        </authorList>
    </citation>
    <scope>NUCLEOTIDE SEQUENCE [LARGE SCALE GENOMIC DNA]</scope>
    <source>
        <strain evidence="4">S7</strain>
    </source>
</reference>
<dbReference type="PANTHER" id="PTHR37422">
    <property type="entry name" value="TEICHURONIC ACID BIOSYNTHESIS PROTEIN TUAE"/>
    <property type="match status" value="1"/>
</dbReference>
<feature type="transmembrane region" description="Helical" evidence="2">
    <location>
        <begin position="61"/>
        <end position="81"/>
    </location>
</feature>
<organism evidence="3 4">
    <name type="scientific">Salibacterium halotolerans</name>
    <dbReference type="NCBI Taxonomy" id="1884432"/>
    <lineage>
        <taxon>Bacteria</taxon>
        <taxon>Bacillati</taxon>
        <taxon>Bacillota</taxon>
        <taxon>Bacilli</taxon>
        <taxon>Bacillales</taxon>
        <taxon>Bacillaceae</taxon>
    </lineage>
</organism>
<dbReference type="InterPro" id="IPR019734">
    <property type="entry name" value="TPR_rpt"/>
</dbReference>
<evidence type="ECO:0000313" key="3">
    <source>
        <dbReference type="EMBL" id="SFQ36257.1"/>
    </source>
</evidence>
<sequence length="744" mass="83747">MIHWIVLLVTGISFLLSSYQQGLFYDKDIYTWHIGVALLCIAYMLYVFFRKKEQMPSPVYFTIFLIPLFYLISFTNAVTLQGAFDQFIQWTMFATFFIVLVTVKRNVPSSEKGMLVLLQIFGFYIAILPFLHSWGWVAYNDAILNGRFSSVFQYPNTYAAVTMAVLLFNIVFASQQRNNIPVIALSTLPLALYASTLFLSLSRGAMILLPIVWFIGLLALSTRHQFKYVLYTILAFAGGFIFFMTAANEWGGAGPAMQIVVWFAVSAVTTLGAVSTHLLVEKKLPEKFMQKRFAFVLPAAALLAGAALLIDFVKKGWVFSKLPENVQNRIQNIGYETIFEDGRFTFFFDALDMLKDAPIIGWGGDGWSVLYHGYQSEPYISNEVHSVVLEQLLNIGILGFLVGMAVLLLFAFNSIKSFRQQGGALVPASLIALLMLVGHGVIDFDFSFATIWLLFMLILTLAVPENPAFPGVSIDKRSIKFGAYGVAAILIGLSSMYAFRFEVAERKVEAVSQTNDAEEILNILSEARQWNPNELSYITNQVQVAVEQQKEELILELSNQFIEVEPKSREAWMQSGNSHASFGYVEEAMTRYNQALSYDPFNINIYQRMIRLTSGEASSMMQSGNPDQAAGMAAQATDAYERYQKNTQEFRKNPQSNYKDLTLTPAANFLAGQAYMIEGSYQKGIKVLKKFSENDGELYVRAQALMILAQREQGNQKQAEKRMNTLASKNNKAQAYVDAYQVFF</sequence>
<feature type="transmembrane region" description="Helical" evidence="2">
    <location>
        <begin position="157"/>
        <end position="173"/>
    </location>
</feature>
<dbReference type="AlphaFoldDB" id="A0A1I5XX09"/>
<feature type="transmembrane region" description="Helical" evidence="2">
    <location>
        <begin position="292"/>
        <end position="313"/>
    </location>
</feature>
<feature type="transmembrane region" description="Helical" evidence="2">
    <location>
        <begin position="481"/>
        <end position="499"/>
    </location>
</feature>
<feature type="transmembrane region" description="Helical" evidence="2">
    <location>
        <begin position="205"/>
        <end position="221"/>
    </location>
</feature>
<dbReference type="Gene3D" id="1.25.40.10">
    <property type="entry name" value="Tetratricopeptide repeat domain"/>
    <property type="match status" value="2"/>
</dbReference>
<feature type="transmembrane region" description="Helical" evidence="2">
    <location>
        <begin position="87"/>
        <end position="103"/>
    </location>
</feature>
<feature type="transmembrane region" description="Helical" evidence="2">
    <location>
        <begin position="392"/>
        <end position="412"/>
    </location>
</feature>
<feature type="repeat" description="TPR" evidence="1">
    <location>
        <begin position="569"/>
        <end position="602"/>
    </location>
</feature>
<protein>
    <submittedName>
        <fullName evidence="3">O-antigen ligase</fullName>
    </submittedName>
</protein>
<dbReference type="EMBL" id="FOXD01000032">
    <property type="protein sequence ID" value="SFQ36257.1"/>
    <property type="molecule type" value="Genomic_DNA"/>
</dbReference>
<evidence type="ECO:0000313" key="4">
    <source>
        <dbReference type="Proteomes" id="UP000198892"/>
    </source>
</evidence>
<feature type="transmembrane region" description="Helical" evidence="2">
    <location>
        <begin position="259"/>
        <end position="280"/>
    </location>
</feature>
<name>A0A1I5XX09_9BACI</name>
<proteinExistence type="predicted"/>
<feature type="transmembrane region" description="Helical" evidence="2">
    <location>
        <begin position="228"/>
        <end position="247"/>
    </location>
</feature>
<evidence type="ECO:0000256" key="2">
    <source>
        <dbReference type="SAM" id="Phobius"/>
    </source>
</evidence>
<dbReference type="InterPro" id="IPR011990">
    <property type="entry name" value="TPR-like_helical_dom_sf"/>
</dbReference>
<evidence type="ECO:0000256" key="1">
    <source>
        <dbReference type="PROSITE-ProRule" id="PRU00339"/>
    </source>
</evidence>
<dbReference type="RefSeq" id="WP_093339435.1">
    <property type="nucleotide sequence ID" value="NZ_FOXD01000032.1"/>
</dbReference>
<feature type="transmembrane region" description="Helical" evidence="2">
    <location>
        <begin position="448"/>
        <end position="469"/>
    </location>
</feature>
<dbReference type="PANTHER" id="PTHR37422:SF13">
    <property type="entry name" value="LIPOPOLYSACCHARIDE BIOSYNTHESIS PROTEIN PA4999-RELATED"/>
    <property type="match status" value="1"/>
</dbReference>
<keyword evidence="3" id="KW-0436">Ligase</keyword>
<feature type="transmembrane region" description="Helical" evidence="2">
    <location>
        <begin position="30"/>
        <end position="49"/>
    </location>
</feature>
<dbReference type="GO" id="GO:0016874">
    <property type="term" value="F:ligase activity"/>
    <property type="evidence" value="ECO:0007669"/>
    <property type="project" value="UniProtKB-KW"/>
</dbReference>
<dbReference type="OrthoDB" id="1808577at2"/>
<gene>
    <name evidence="3" type="ORF">SAMN05518683_13218</name>
</gene>
<keyword evidence="2" id="KW-0812">Transmembrane</keyword>
<dbReference type="SUPFAM" id="SSF48452">
    <property type="entry name" value="TPR-like"/>
    <property type="match status" value="1"/>
</dbReference>
<keyword evidence="1" id="KW-0802">TPR repeat</keyword>
<keyword evidence="2" id="KW-0472">Membrane</keyword>
<dbReference type="STRING" id="1884432.SAMN05518683_13218"/>
<accession>A0A1I5XX09</accession>
<keyword evidence="2" id="KW-1133">Transmembrane helix</keyword>